<evidence type="ECO:0000313" key="10">
    <source>
        <dbReference type="Proteomes" id="UP000318571"/>
    </source>
</evidence>
<reference evidence="9 10" key="1">
    <citation type="journal article" date="2018" name="Nat. Ecol. Evol.">
        <title>Genomic signatures of mitonuclear coevolution across populations of Tigriopus californicus.</title>
        <authorList>
            <person name="Barreto F.S."/>
            <person name="Watson E.T."/>
            <person name="Lima T.G."/>
            <person name="Willett C.S."/>
            <person name="Edmands S."/>
            <person name="Li W."/>
            <person name="Burton R.S."/>
        </authorList>
    </citation>
    <scope>NUCLEOTIDE SEQUENCE [LARGE SCALE GENOMIC DNA]</scope>
    <source>
        <strain evidence="9 10">San Diego</strain>
    </source>
</reference>
<sequence length="378" mass="41874">MYHPPSRGPTSGHGSEPVELENQFILRIPSEPAAALKEALAVGASNIRDRFRIQIAPEKDSSNNQLRRGEVVFDGWKMSAKMVDLPTIIESQKTIDKKTFYKTADISQMLICHEGEPSEDEELPSPTKLKAKAKDPNKVDRKFVFQHGVVPPLRNCRKRRFRKTLRKKHVEAPEIEKEVKRLLRVDNEAVKTTWDLITEEELNASGAGENTGGPSGLLGEESSLVGHQDLFGALSDSDDMDDDDDTRRDVDIDSEADSNMFPTGNNTSTTNNPTPGKSEGALVTEFSKDMFLPPPIRMPEPVHEQPPPPPPAQSAVSIKLDTLNAEIAQLHTRKTELERNIATCDNQGLKIRLEDSLQVILGEISQKETEADGLSMLG</sequence>
<name>A0A553NCN1_TIGCA</name>
<dbReference type="Proteomes" id="UP000318571">
    <property type="component" value="Chromosome 10"/>
</dbReference>
<dbReference type="Pfam" id="PF04658">
    <property type="entry name" value="TAFII55_N"/>
    <property type="match status" value="1"/>
</dbReference>
<gene>
    <name evidence="9" type="ORF">TCAL_03546</name>
</gene>
<dbReference type="GO" id="GO:0016251">
    <property type="term" value="F:RNA polymerase II general transcription initiation factor activity"/>
    <property type="evidence" value="ECO:0007669"/>
    <property type="project" value="TreeGrafter"/>
</dbReference>
<dbReference type="AlphaFoldDB" id="A0A553NCN1"/>
<evidence type="ECO:0000256" key="7">
    <source>
        <dbReference type="SAM" id="MobiDB-lite"/>
    </source>
</evidence>
<dbReference type="STRING" id="6832.A0A553NCN1"/>
<dbReference type="InterPro" id="IPR006751">
    <property type="entry name" value="TAFII55_prot_cons_reg"/>
</dbReference>
<dbReference type="SMART" id="SM01370">
    <property type="entry name" value="TAFII55_N"/>
    <property type="match status" value="1"/>
</dbReference>
<comment type="caution">
    <text evidence="9">The sequence shown here is derived from an EMBL/GenBank/DDBJ whole genome shotgun (WGS) entry which is preliminary data.</text>
</comment>
<keyword evidence="6" id="KW-0175">Coiled coil</keyword>
<dbReference type="PANTHER" id="PTHR12228">
    <property type="entry name" value="TRANSCRIPTION INITIATION FACTOR TFIID 55 KD SUBUNIT-RELATED"/>
    <property type="match status" value="1"/>
</dbReference>
<dbReference type="OrthoDB" id="153872at2759"/>
<feature type="region of interest" description="Disordered" evidence="7">
    <location>
        <begin position="201"/>
        <end position="277"/>
    </location>
</feature>
<dbReference type="InterPro" id="IPR037817">
    <property type="entry name" value="TAF7"/>
</dbReference>
<evidence type="ECO:0000256" key="2">
    <source>
        <dbReference type="ARBA" id="ARBA00009368"/>
    </source>
</evidence>
<evidence type="ECO:0000256" key="1">
    <source>
        <dbReference type="ARBA" id="ARBA00004123"/>
    </source>
</evidence>
<organism evidence="9 10">
    <name type="scientific">Tigriopus californicus</name>
    <name type="common">Marine copepod</name>
    <dbReference type="NCBI Taxonomy" id="6832"/>
    <lineage>
        <taxon>Eukaryota</taxon>
        <taxon>Metazoa</taxon>
        <taxon>Ecdysozoa</taxon>
        <taxon>Arthropoda</taxon>
        <taxon>Crustacea</taxon>
        <taxon>Multicrustacea</taxon>
        <taxon>Hexanauplia</taxon>
        <taxon>Copepoda</taxon>
        <taxon>Harpacticoida</taxon>
        <taxon>Harpacticidae</taxon>
        <taxon>Tigriopus</taxon>
    </lineage>
</organism>
<keyword evidence="10" id="KW-1185">Reference proteome</keyword>
<feature type="compositionally biased region" description="Low complexity" evidence="7">
    <location>
        <begin position="217"/>
        <end position="226"/>
    </location>
</feature>
<evidence type="ECO:0000256" key="5">
    <source>
        <dbReference type="ARBA" id="ARBA00023242"/>
    </source>
</evidence>
<evidence type="ECO:0000259" key="8">
    <source>
        <dbReference type="SMART" id="SM01370"/>
    </source>
</evidence>
<evidence type="ECO:0000256" key="6">
    <source>
        <dbReference type="SAM" id="Coils"/>
    </source>
</evidence>
<evidence type="ECO:0000313" key="9">
    <source>
        <dbReference type="EMBL" id="TRY63200.1"/>
    </source>
</evidence>
<evidence type="ECO:0000256" key="3">
    <source>
        <dbReference type="ARBA" id="ARBA00023015"/>
    </source>
</evidence>
<feature type="domain" description="TAFII55 protein conserved region" evidence="8">
    <location>
        <begin position="20"/>
        <end position="191"/>
    </location>
</feature>
<feature type="compositionally biased region" description="Low complexity" evidence="7">
    <location>
        <begin position="262"/>
        <end position="276"/>
    </location>
</feature>
<proteinExistence type="inferred from homology"/>
<feature type="coiled-coil region" evidence="6">
    <location>
        <begin position="320"/>
        <end position="347"/>
    </location>
</feature>
<keyword evidence="5" id="KW-0539">Nucleus</keyword>
<protein>
    <recommendedName>
        <fullName evidence="8">TAFII55 protein conserved region domain-containing protein</fullName>
    </recommendedName>
</protein>
<dbReference type="CDD" id="cd08047">
    <property type="entry name" value="TAF7"/>
    <property type="match status" value="1"/>
</dbReference>
<keyword evidence="3" id="KW-0805">Transcription regulation</keyword>
<dbReference type="GO" id="GO:0005669">
    <property type="term" value="C:transcription factor TFIID complex"/>
    <property type="evidence" value="ECO:0007669"/>
    <property type="project" value="InterPro"/>
</dbReference>
<comment type="similarity">
    <text evidence="2">Belongs to the TAF7 family.</text>
</comment>
<comment type="subcellular location">
    <subcellularLocation>
        <location evidence="1">Nucleus</location>
    </subcellularLocation>
</comment>
<dbReference type="GO" id="GO:0051123">
    <property type="term" value="P:RNA polymerase II preinitiation complex assembly"/>
    <property type="evidence" value="ECO:0007669"/>
    <property type="project" value="TreeGrafter"/>
</dbReference>
<evidence type="ECO:0000256" key="4">
    <source>
        <dbReference type="ARBA" id="ARBA00023163"/>
    </source>
</evidence>
<keyword evidence="4" id="KW-0804">Transcription</keyword>
<dbReference type="EMBL" id="VCGU01000458">
    <property type="protein sequence ID" value="TRY63200.1"/>
    <property type="molecule type" value="Genomic_DNA"/>
</dbReference>
<dbReference type="PANTHER" id="PTHR12228:SF0">
    <property type="entry name" value="TATA-BOX BINDING PROTEIN ASSOCIATED FACTOR 7"/>
    <property type="match status" value="1"/>
</dbReference>
<accession>A0A553NCN1</accession>